<dbReference type="Pfam" id="PF25596">
    <property type="entry name" value="CPSase_L_D1"/>
    <property type="match status" value="2"/>
</dbReference>
<feature type="binding site" evidence="16">
    <location>
        <position position="300"/>
    </location>
    <ligand>
        <name>Mg(2+)</name>
        <dbReference type="ChEBI" id="CHEBI:18420"/>
        <label>2</label>
    </ligand>
</feature>
<feature type="binding site" evidence="16">
    <location>
        <position position="754"/>
    </location>
    <ligand>
        <name>ATP</name>
        <dbReference type="ChEBI" id="CHEBI:30616"/>
        <label>2</label>
    </ligand>
</feature>
<feature type="binding site" evidence="16">
    <location>
        <position position="298"/>
    </location>
    <ligand>
        <name>Mn(2+)</name>
        <dbReference type="ChEBI" id="CHEBI:29035"/>
        <label>2</label>
    </ligand>
</feature>
<dbReference type="SUPFAM" id="SSF56059">
    <property type="entry name" value="Glutathione synthetase ATP-binding domain-like"/>
    <property type="match status" value="2"/>
</dbReference>
<dbReference type="GO" id="GO:0004088">
    <property type="term" value="F:carbamoyl-phosphate synthase (glutamine-hydrolyzing) activity"/>
    <property type="evidence" value="ECO:0007669"/>
    <property type="project" value="UniProtKB-UniRule"/>
</dbReference>
<feature type="binding site" evidence="16">
    <location>
        <position position="840"/>
    </location>
    <ligand>
        <name>Mn(2+)</name>
        <dbReference type="ChEBI" id="CHEBI:29035"/>
        <label>4</label>
    </ligand>
</feature>
<dbReference type="OrthoDB" id="9804197at2"/>
<keyword evidence="5 16" id="KW-0436">Ligase</keyword>
<keyword evidence="9 16" id="KW-0547">Nucleotide-binding</keyword>
<feature type="binding site" evidence="16">
    <location>
        <position position="243"/>
    </location>
    <ligand>
        <name>ATP</name>
        <dbReference type="ChEBI" id="CHEBI:30616"/>
        <label>1</label>
    </ligand>
</feature>
<feature type="binding site" evidence="16">
    <location>
        <position position="838"/>
    </location>
    <ligand>
        <name>Mn(2+)</name>
        <dbReference type="ChEBI" id="CHEBI:29035"/>
        <label>3</label>
    </ligand>
</feature>
<dbReference type="InterPro" id="IPR016185">
    <property type="entry name" value="PreATP-grasp_dom_sf"/>
</dbReference>
<dbReference type="RefSeq" id="WP_091736758.1">
    <property type="nucleotide sequence ID" value="NZ_FNNQ01000003.1"/>
</dbReference>
<dbReference type="Gene3D" id="3.40.50.20">
    <property type="match status" value="2"/>
</dbReference>
<dbReference type="GO" id="GO:0005524">
    <property type="term" value="F:ATP binding"/>
    <property type="evidence" value="ECO:0007669"/>
    <property type="project" value="UniProtKB-UniRule"/>
</dbReference>
<keyword evidence="20" id="KW-1185">Reference proteome</keyword>
<dbReference type="GO" id="GO:0044205">
    <property type="term" value="P:'de novo' UMP biosynthetic process"/>
    <property type="evidence" value="ECO:0007669"/>
    <property type="project" value="UniProtKB-UniRule"/>
</dbReference>
<feature type="binding site" evidence="16">
    <location>
        <position position="175"/>
    </location>
    <ligand>
        <name>ATP</name>
        <dbReference type="ChEBI" id="CHEBI:30616"/>
        <label>1</label>
    </ligand>
</feature>
<comment type="catalytic activity">
    <reaction evidence="14 16">
        <text>hydrogencarbonate + NH4(+) + 2 ATP = carbamoyl phosphate + 2 ADP + phosphate + 2 H(+)</text>
        <dbReference type="Rhea" id="RHEA:18029"/>
        <dbReference type="ChEBI" id="CHEBI:15378"/>
        <dbReference type="ChEBI" id="CHEBI:17544"/>
        <dbReference type="ChEBI" id="CHEBI:28938"/>
        <dbReference type="ChEBI" id="CHEBI:30616"/>
        <dbReference type="ChEBI" id="CHEBI:43474"/>
        <dbReference type="ChEBI" id="CHEBI:58228"/>
        <dbReference type="ChEBI" id="CHEBI:456216"/>
        <dbReference type="EC" id="6.3.4.16"/>
    </reaction>
</comment>
<evidence type="ECO:0000256" key="9">
    <source>
        <dbReference type="ARBA" id="ARBA00022741"/>
    </source>
</evidence>
<evidence type="ECO:0000256" key="7">
    <source>
        <dbReference type="ARBA" id="ARBA00022723"/>
    </source>
</evidence>
<dbReference type="InterPro" id="IPR013815">
    <property type="entry name" value="ATP_grasp_subdomain_1"/>
</dbReference>
<feature type="binding site" evidence="16">
    <location>
        <position position="176"/>
    </location>
    <ligand>
        <name>ATP</name>
        <dbReference type="ChEBI" id="CHEBI:30616"/>
        <label>1</label>
    </ligand>
</feature>
<dbReference type="SMART" id="SM01209">
    <property type="entry name" value="GARS_A"/>
    <property type="match status" value="1"/>
</dbReference>
<feature type="domain" description="ATP-grasp" evidence="17">
    <location>
        <begin position="675"/>
        <end position="867"/>
    </location>
</feature>
<keyword evidence="10 16" id="KW-0067">ATP-binding</keyword>
<evidence type="ECO:0000256" key="13">
    <source>
        <dbReference type="ARBA" id="ARBA00023211"/>
    </source>
</evidence>
<comment type="cofactor">
    <cofactor evidence="16">
        <name>Mg(2+)</name>
        <dbReference type="ChEBI" id="CHEBI:18420"/>
    </cofactor>
    <cofactor evidence="16">
        <name>Mn(2+)</name>
        <dbReference type="ChEBI" id="CHEBI:29035"/>
    </cofactor>
    <text evidence="16">Binds 4 Mg(2+) or Mn(2+) ions per subunit.</text>
</comment>
<evidence type="ECO:0000256" key="2">
    <source>
        <dbReference type="ARBA" id="ARBA00005077"/>
    </source>
</evidence>
<dbReference type="EC" id="6.3.5.5" evidence="16"/>
<feature type="binding site" evidence="16">
    <location>
        <position position="129"/>
    </location>
    <ligand>
        <name>ATP</name>
        <dbReference type="ChEBI" id="CHEBI:30616"/>
        <label>1</label>
    </ligand>
</feature>
<feature type="binding site" evidence="16">
    <location>
        <position position="298"/>
    </location>
    <ligand>
        <name>Mg(2+)</name>
        <dbReference type="ChEBI" id="CHEBI:18420"/>
        <label>1</label>
    </ligand>
</feature>
<feature type="binding site" evidence="16">
    <location>
        <position position="838"/>
    </location>
    <ligand>
        <name>Mn(2+)</name>
        <dbReference type="ChEBI" id="CHEBI:29035"/>
        <label>4</label>
    </ligand>
</feature>
<dbReference type="GO" id="GO:0006541">
    <property type="term" value="P:glutamine metabolic process"/>
    <property type="evidence" value="ECO:0007669"/>
    <property type="project" value="TreeGrafter"/>
</dbReference>
<dbReference type="UniPathway" id="UPA00070">
    <property type="reaction ID" value="UER00115"/>
</dbReference>
<keyword evidence="12 16" id="KW-0665">Pyrimidine biosynthesis</keyword>
<feature type="binding site" evidence="16">
    <location>
        <position position="826"/>
    </location>
    <ligand>
        <name>Mn(2+)</name>
        <dbReference type="ChEBI" id="CHEBI:29035"/>
        <label>3</label>
    </ligand>
</feature>
<evidence type="ECO:0000259" key="17">
    <source>
        <dbReference type="PROSITE" id="PS50975"/>
    </source>
</evidence>
<evidence type="ECO:0000313" key="19">
    <source>
        <dbReference type="EMBL" id="SDW44398.1"/>
    </source>
</evidence>
<dbReference type="NCBIfam" id="NF009455">
    <property type="entry name" value="PRK12815.1"/>
    <property type="match status" value="1"/>
</dbReference>
<dbReference type="InterPro" id="IPR005483">
    <property type="entry name" value="CPSase_dom"/>
</dbReference>
<comment type="function">
    <text evidence="16">Large subunit of the glutamine-dependent carbamoyl phosphate synthetase (CPSase). CPSase catalyzes the formation of carbamoyl phosphate from the ammonia moiety of glutamine, carbonate, and phosphate donated by ATP, constituting the first step of 2 biosynthetic pathways, one leading to arginine and/or urea and the other to pyrimidine nucleotides. The large subunit (synthetase) binds the substrates ammonia (free or transferred from glutamine from the small subunit), hydrogencarbonate and ATP and carries out an ATP-coupled ligase reaction, activating hydrogencarbonate by forming carboxy phosphate which reacts with ammonia to form carbamoyl phosphate.</text>
</comment>
<dbReference type="EC" id="6.3.4.16" evidence="16"/>
<feature type="binding site" evidence="16">
    <location>
        <position position="711"/>
    </location>
    <ligand>
        <name>ATP</name>
        <dbReference type="ChEBI" id="CHEBI:30616"/>
        <label>2</label>
    </ligand>
</feature>
<keyword evidence="8 16" id="KW-0677">Repeat</keyword>
<dbReference type="Gene3D" id="1.10.1030.10">
    <property type="entry name" value="Carbamoyl-phosphate synthetase, large subunit oligomerisation domain"/>
    <property type="match status" value="1"/>
</dbReference>
<dbReference type="GO" id="GO:0046872">
    <property type="term" value="F:metal ion binding"/>
    <property type="evidence" value="ECO:0007669"/>
    <property type="project" value="UniProtKB-KW"/>
</dbReference>
<keyword evidence="13" id="KW-0464">Manganese</keyword>
<dbReference type="SMART" id="SM00851">
    <property type="entry name" value="MGS"/>
    <property type="match status" value="1"/>
</dbReference>
<dbReference type="AlphaFoldDB" id="A0A1H2TKQ9"/>
<organism evidence="19 20">
    <name type="scientific">Marininema mesophilum</name>
    <dbReference type="NCBI Taxonomy" id="1048340"/>
    <lineage>
        <taxon>Bacteria</taxon>
        <taxon>Bacillati</taxon>
        <taxon>Bacillota</taxon>
        <taxon>Bacilli</taxon>
        <taxon>Bacillales</taxon>
        <taxon>Thermoactinomycetaceae</taxon>
        <taxon>Marininema</taxon>
    </lineage>
</organism>
<evidence type="ECO:0000256" key="12">
    <source>
        <dbReference type="ARBA" id="ARBA00022975"/>
    </source>
</evidence>
<dbReference type="Pfam" id="PF02786">
    <property type="entry name" value="CPSase_L_D2"/>
    <property type="match status" value="2"/>
</dbReference>
<protein>
    <recommendedName>
        <fullName evidence="16">Carbamoyl phosphate synthase large chain</fullName>
        <ecNumber evidence="16">6.3.4.16</ecNumber>
        <ecNumber evidence="16">6.3.5.5</ecNumber>
    </recommendedName>
    <alternativeName>
        <fullName evidence="16">Carbamoyl phosphate synthetase ammonia chain</fullName>
    </alternativeName>
</protein>
<dbReference type="UniPathway" id="UPA00068">
    <property type="reaction ID" value="UER00171"/>
</dbReference>
<feature type="binding site" evidence="16">
    <location>
        <position position="838"/>
    </location>
    <ligand>
        <name>ATP</name>
        <dbReference type="ChEBI" id="CHEBI:30616"/>
        <label>2</label>
    </ligand>
</feature>
<evidence type="ECO:0000256" key="4">
    <source>
        <dbReference type="ARBA" id="ARBA00022571"/>
    </source>
</evidence>
<evidence type="ECO:0000256" key="5">
    <source>
        <dbReference type="ARBA" id="ARBA00022598"/>
    </source>
</evidence>
<name>A0A1H2TKQ9_9BACL</name>
<evidence type="ECO:0000256" key="8">
    <source>
        <dbReference type="ARBA" id="ARBA00022737"/>
    </source>
</evidence>
<comment type="pathway">
    <text evidence="2 16">Amino-acid biosynthesis; L-arginine biosynthesis; carbamoyl phosphate from bicarbonate: step 1/1.</text>
</comment>
<comment type="caution">
    <text evidence="16">Lacks conserved residue(s) required for the propagation of feature annotation.</text>
</comment>
<feature type="binding site" evidence="16">
    <location>
        <position position="758"/>
    </location>
    <ligand>
        <name>ATP</name>
        <dbReference type="ChEBI" id="CHEBI:30616"/>
        <label>2</label>
    </ligand>
</feature>
<dbReference type="InterPro" id="IPR006275">
    <property type="entry name" value="CPSase_lsu"/>
</dbReference>
<dbReference type="InterPro" id="IPR036914">
    <property type="entry name" value="MGS-like_dom_sf"/>
</dbReference>
<dbReference type="InterPro" id="IPR005479">
    <property type="entry name" value="CPAse_ATP-bd"/>
</dbReference>
<comment type="cofactor">
    <cofactor evidence="1">
        <name>Mn(2+)</name>
        <dbReference type="ChEBI" id="CHEBI:29035"/>
    </cofactor>
</comment>
<feature type="binding site" evidence="16">
    <location>
        <position position="284"/>
    </location>
    <ligand>
        <name>Mg(2+)</name>
        <dbReference type="ChEBI" id="CHEBI:18420"/>
        <label>1</label>
    </ligand>
</feature>
<sequence length="1077" mass="118448">MADQKKWGSVLVIGSGPIVIGQAAEFDYAGTQACLALKEEGIRVILANNNPATIMTDEEVADVIYMEPLNAEVLTEIIRKERPDGLLATMGGQTGLNLAIELTERGVLSHYGVELLGTPVETIRKGEDREAFKTMMEEIGEPVPKGSTVASVAEALTFAEEIGYPVVVRPAYTLGGFGGGTAEDEEELAHIARQGLAASPISQVLIEQSILGWKELEYEMMRDAAGTCIAVCNMENIDPVGTHTGDSIVTAPSQTLTDRQYQLLRSVAVKVIHALEVVGGCNIQVALHPKTSEYAIIEVNPRVSRSSALASKATGYPIARLATKLSIGYRLDECTNPVTGHTNACFEPTLDYVAVKMPRWPFDKFPHGDRRLGTRMKATGEVMALGRNLETALYKAIRSLDVGRYALLSPLEASWSEEDLVFRLAKPDDQRFFALGEAFRRGWSLDEVQRLTGITSYYLEKVCVMVSLELELQESDWVTVSEAVLKKAKELGVADAFLAQLYDVDESTVRERWKKKNWAPSYKWVDTCAGEFVAETPYYYSSWQGEDEVEFVEASRRVMVLGSGPIRIGQGIEFDYCSVHAAKSLLENGVLSVVVNNNPETVSTDYTTADRLYFEPLTVEDVYQVAIKEKVDGVLVQYGGQTAIKLIQGLEEAGCKILGTSAEAIDRVEDRERFYELLSECSIPHIPGRTATTAEDVMHLAEELGFPILIRPSYVIGGQGMQVVRNAAQLATLINAVDNGWTEDVFPLLLDRYVEGIEVEVDAVTDGRDFVIPTMVQHVERAGVHSGDSLSILATPDLNEEQRKKVIEYTTRLVRSLPHAGLLNIQLVVTPEEVFVLEVNPRASRTIPVISKVTGVPMVDWATRVQLGESLASFAPVGLMSAPERWAVKGSVFSGAKLPNVDPALGPEMKSTGEVLGLGDSLEEAVAKVLPWTMGATLPVLQPGTGMLLSVADSQKENLATLLPEIVRKGVTLFATPGSANWLHQELDLEATVLTREDLLDWFRTSMPKLVFNLPTQGGDSLRDGFYLRQMAMEWQVPCFTSPDTFRLFIQTEKWRSLSTWTLNPLIANERKEMMIG</sequence>
<feature type="binding site" evidence="16">
    <location>
        <position position="752"/>
    </location>
    <ligand>
        <name>ATP</name>
        <dbReference type="ChEBI" id="CHEBI:30616"/>
        <label>2</label>
    </ligand>
</feature>
<dbReference type="InterPro" id="IPR036897">
    <property type="entry name" value="CarbamoylP_synth_lsu_oligo_sf"/>
</dbReference>
<feature type="binding site" evidence="16">
    <location>
        <position position="208"/>
    </location>
    <ligand>
        <name>ATP</name>
        <dbReference type="ChEBI" id="CHEBI:30616"/>
        <label>1</label>
    </ligand>
</feature>
<feature type="binding site" evidence="16">
    <location>
        <position position="786"/>
    </location>
    <ligand>
        <name>ATP</name>
        <dbReference type="ChEBI" id="CHEBI:30616"/>
        <label>2</label>
    </ligand>
</feature>
<accession>A0A1H2TKQ9</accession>
<feature type="binding site" evidence="16">
    <location>
        <position position="840"/>
    </location>
    <ligand>
        <name>Mg(2+)</name>
        <dbReference type="ChEBI" id="CHEBI:18420"/>
        <label>4</label>
    </ligand>
</feature>
<comment type="domain">
    <text evidence="16">The large subunit is composed of 2 ATP-grasp domains that are involved in binding the 2 ATP molecules needed for carbamoyl phosphate synthesis. The N-terminal ATP-grasp domain (referred to as the carboxyphosphate synthetic component) catalyzes the ATP-dependent phosphorylation of hydrogencarbonate to carboxyphosphate and the subsequent nucleophilic attack by ammonia to form a carbamate intermediate. The C-terminal ATP-grasp domain (referred to as the carbamoyl phosphate synthetic component) then catalyzes the phosphorylation of carbamate with the second ATP to form the end product carbamoyl phosphate. The reactive and unstable enzyme intermediates are sequentially channeled from one active site to the next through the interior of the protein over a distance of at least 96 A.</text>
</comment>
<feature type="domain" description="MGS-like" evidence="18">
    <location>
        <begin position="936"/>
        <end position="1077"/>
    </location>
</feature>
<dbReference type="GO" id="GO:0006526">
    <property type="term" value="P:L-arginine biosynthetic process"/>
    <property type="evidence" value="ECO:0007669"/>
    <property type="project" value="UniProtKB-UniRule"/>
</dbReference>
<dbReference type="InterPro" id="IPR058047">
    <property type="entry name" value="CPSase_preATP-grasp"/>
</dbReference>
<dbReference type="InterPro" id="IPR011607">
    <property type="entry name" value="MGS-like_dom"/>
</dbReference>
<feature type="binding site" evidence="16">
    <location>
        <position position="215"/>
    </location>
    <ligand>
        <name>ATP</name>
        <dbReference type="ChEBI" id="CHEBI:30616"/>
        <label>1</label>
    </ligand>
</feature>
<dbReference type="FunFam" id="3.30.470.20:FF:000026">
    <property type="entry name" value="Carbamoyl-phosphate synthase large chain"/>
    <property type="match status" value="1"/>
</dbReference>
<dbReference type="PROSITE" id="PS00867">
    <property type="entry name" value="CPSASE_2"/>
    <property type="match status" value="2"/>
</dbReference>
<comment type="similarity">
    <text evidence="3 16">Belongs to the CarB family.</text>
</comment>
<dbReference type="EMBL" id="FNNQ01000003">
    <property type="protein sequence ID" value="SDW44398.1"/>
    <property type="molecule type" value="Genomic_DNA"/>
</dbReference>
<keyword evidence="4 16" id="KW-0055">Arginine biosynthesis</keyword>
<feature type="binding site" evidence="16">
    <location>
        <position position="838"/>
    </location>
    <ligand>
        <name>Mg(2+)</name>
        <dbReference type="ChEBI" id="CHEBI:18420"/>
        <label>3</label>
    </ligand>
</feature>
<dbReference type="FunFam" id="1.10.1030.10:FF:000002">
    <property type="entry name" value="Carbamoyl-phosphate synthase large chain"/>
    <property type="match status" value="1"/>
</dbReference>
<dbReference type="SUPFAM" id="SSF52440">
    <property type="entry name" value="PreATP-grasp domain"/>
    <property type="match status" value="2"/>
</dbReference>
<dbReference type="InterPro" id="IPR011761">
    <property type="entry name" value="ATP-grasp"/>
</dbReference>
<evidence type="ECO:0000256" key="6">
    <source>
        <dbReference type="ARBA" id="ARBA00022605"/>
    </source>
</evidence>
<dbReference type="InterPro" id="IPR005480">
    <property type="entry name" value="CPSase_lsu_oligo"/>
</dbReference>
<feature type="binding site" evidence="16">
    <location>
        <position position="785"/>
    </location>
    <ligand>
        <name>ATP</name>
        <dbReference type="ChEBI" id="CHEBI:30616"/>
        <label>2</label>
    </ligand>
</feature>
<feature type="binding site" evidence="16">
    <location>
        <position position="300"/>
    </location>
    <ligand>
        <name>Mn(2+)</name>
        <dbReference type="ChEBI" id="CHEBI:29035"/>
        <label>2</label>
    </ligand>
</feature>
<dbReference type="PROSITE" id="PS50975">
    <property type="entry name" value="ATP_GRASP"/>
    <property type="match status" value="2"/>
</dbReference>
<feature type="region of interest" description="Allosteric domain" evidence="16">
    <location>
        <begin position="935"/>
        <end position="1077"/>
    </location>
</feature>
<keyword evidence="6 16" id="KW-0028">Amino-acid biosynthesis</keyword>
<feature type="binding site" evidence="16">
    <location>
        <position position="169"/>
    </location>
    <ligand>
        <name>ATP</name>
        <dbReference type="ChEBI" id="CHEBI:30616"/>
        <label>1</label>
    </ligand>
</feature>
<feature type="binding site" evidence="16">
    <location>
        <position position="210"/>
    </location>
    <ligand>
        <name>ATP</name>
        <dbReference type="ChEBI" id="CHEBI:30616"/>
        <label>1</label>
    </ligand>
</feature>
<feature type="binding site" evidence="16">
    <location>
        <position position="838"/>
    </location>
    <ligand>
        <name>Mg(2+)</name>
        <dbReference type="ChEBI" id="CHEBI:18420"/>
        <label>4</label>
    </ligand>
</feature>
<feature type="binding site" evidence="16">
    <location>
        <position position="784"/>
    </location>
    <ligand>
        <name>ATP</name>
        <dbReference type="ChEBI" id="CHEBI:30616"/>
        <label>2</label>
    </ligand>
</feature>
<dbReference type="Gene3D" id="3.40.50.1380">
    <property type="entry name" value="Methylglyoxal synthase-like domain"/>
    <property type="match status" value="1"/>
</dbReference>
<dbReference type="FunFam" id="3.40.50.20:FF:000001">
    <property type="entry name" value="Carbamoyl-phosphate synthase large chain"/>
    <property type="match status" value="2"/>
</dbReference>
<proteinExistence type="inferred from homology"/>
<dbReference type="PANTHER" id="PTHR11405">
    <property type="entry name" value="CARBAMOYLTRANSFERASE FAMILY MEMBER"/>
    <property type="match status" value="1"/>
</dbReference>
<reference evidence="19 20" key="1">
    <citation type="submission" date="2016-10" db="EMBL/GenBank/DDBJ databases">
        <authorList>
            <person name="de Groot N.N."/>
        </authorList>
    </citation>
    <scope>NUCLEOTIDE SEQUENCE [LARGE SCALE GENOMIC DNA]</scope>
    <source>
        <strain evidence="19 20">DSM 45610</strain>
    </source>
</reference>
<dbReference type="SUPFAM" id="SSF48108">
    <property type="entry name" value="Carbamoyl phosphate synthetase, large subunit connection domain"/>
    <property type="match status" value="1"/>
</dbReference>
<dbReference type="SUPFAM" id="SSF52335">
    <property type="entry name" value="Methylglyoxal synthase-like"/>
    <property type="match status" value="1"/>
</dbReference>
<dbReference type="NCBIfam" id="TIGR01369">
    <property type="entry name" value="CPSaseII_lrg"/>
    <property type="match status" value="1"/>
</dbReference>
<evidence type="ECO:0000256" key="1">
    <source>
        <dbReference type="ARBA" id="ARBA00001936"/>
    </source>
</evidence>
<evidence type="ECO:0000256" key="15">
    <source>
        <dbReference type="ARBA" id="ARBA00048816"/>
    </source>
</evidence>
<dbReference type="Proteomes" id="UP000198534">
    <property type="component" value="Unassembled WGS sequence"/>
</dbReference>
<feature type="binding site" evidence="16">
    <location>
        <position position="241"/>
    </location>
    <ligand>
        <name>ATP</name>
        <dbReference type="ChEBI" id="CHEBI:30616"/>
        <label>1</label>
    </ligand>
</feature>
<dbReference type="PROSITE" id="PS00866">
    <property type="entry name" value="CPSASE_1"/>
    <property type="match status" value="2"/>
</dbReference>
<dbReference type="Pfam" id="PF02787">
    <property type="entry name" value="CPSase_L_D3"/>
    <property type="match status" value="1"/>
</dbReference>
<dbReference type="GO" id="GO:0004087">
    <property type="term" value="F:carbamoyl-phosphate synthase (ammonia) activity"/>
    <property type="evidence" value="ECO:0007669"/>
    <property type="project" value="UniProtKB-EC"/>
</dbReference>
<feature type="binding site" evidence="16">
    <location>
        <position position="298"/>
    </location>
    <ligand>
        <name>Mn(2+)</name>
        <dbReference type="ChEBI" id="CHEBI:29035"/>
        <label>1</label>
    </ligand>
</feature>
<comment type="pathway">
    <text evidence="16">Pyrimidine metabolism; UMP biosynthesis via de novo pathway; (S)-dihydroorotate from bicarbonate: step 1/3.</text>
</comment>
<evidence type="ECO:0000256" key="3">
    <source>
        <dbReference type="ARBA" id="ARBA00009799"/>
    </source>
</evidence>
<dbReference type="NCBIfam" id="NF003671">
    <property type="entry name" value="PRK05294.1"/>
    <property type="match status" value="1"/>
</dbReference>
<evidence type="ECO:0000259" key="18">
    <source>
        <dbReference type="PROSITE" id="PS51855"/>
    </source>
</evidence>
<evidence type="ECO:0000256" key="14">
    <source>
        <dbReference type="ARBA" id="ARBA00047359"/>
    </source>
</evidence>
<feature type="binding site" evidence="16">
    <location>
        <position position="284"/>
    </location>
    <ligand>
        <name>Mn(2+)</name>
        <dbReference type="ChEBI" id="CHEBI:29035"/>
        <label>1</label>
    </ligand>
</feature>
<feature type="binding site" evidence="16">
    <location>
        <position position="284"/>
    </location>
    <ligand>
        <name>ATP</name>
        <dbReference type="ChEBI" id="CHEBI:30616"/>
        <label>1</label>
    </ligand>
</feature>
<dbReference type="HAMAP" id="MF_01210_B">
    <property type="entry name" value="CPSase_L_chain_B"/>
    <property type="match status" value="1"/>
</dbReference>
<keyword evidence="7" id="KW-0479">Metal-binding</keyword>
<dbReference type="Gene3D" id="3.30.470.20">
    <property type="entry name" value="ATP-grasp fold, B domain"/>
    <property type="match status" value="2"/>
</dbReference>
<dbReference type="FunFam" id="3.30.470.20:FF:000001">
    <property type="entry name" value="Carbamoyl-phosphate synthase large chain"/>
    <property type="match status" value="1"/>
</dbReference>
<dbReference type="Gene3D" id="3.30.1490.20">
    <property type="entry name" value="ATP-grasp fold, A domain"/>
    <property type="match status" value="1"/>
</dbReference>
<feature type="binding site" evidence="16">
    <location>
        <position position="826"/>
    </location>
    <ligand>
        <name>Mg(2+)</name>
        <dbReference type="ChEBI" id="CHEBI:18420"/>
        <label>3</label>
    </ligand>
</feature>
<dbReference type="PROSITE" id="PS51855">
    <property type="entry name" value="MGS"/>
    <property type="match status" value="1"/>
</dbReference>
<feature type="binding site" evidence="16">
    <location>
        <position position="298"/>
    </location>
    <ligand>
        <name>ATP</name>
        <dbReference type="ChEBI" id="CHEBI:30616"/>
        <label>1</label>
    </ligand>
</feature>
<dbReference type="SMART" id="SM01096">
    <property type="entry name" value="CPSase_L_D3"/>
    <property type="match status" value="1"/>
</dbReference>
<evidence type="ECO:0000256" key="11">
    <source>
        <dbReference type="ARBA" id="ARBA00022842"/>
    </source>
</evidence>
<dbReference type="GO" id="GO:0005737">
    <property type="term" value="C:cytoplasm"/>
    <property type="evidence" value="ECO:0007669"/>
    <property type="project" value="TreeGrafter"/>
</dbReference>
<feature type="binding site" evidence="16">
    <location>
        <position position="826"/>
    </location>
    <ligand>
        <name>ATP</name>
        <dbReference type="ChEBI" id="CHEBI:30616"/>
        <label>2</label>
    </ligand>
</feature>
<comment type="catalytic activity">
    <reaction evidence="15 16">
        <text>hydrogencarbonate + L-glutamine + 2 ATP + H2O = carbamoyl phosphate + L-glutamate + 2 ADP + phosphate + 2 H(+)</text>
        <dbReference type="Rhea" id="RHEA:18633"/>
        <dbReference type="ChEBI" id="CHEBI:15377"/>
        <dbReference type="ChEBI" id="CHEBI:15378"/>
        <dbReference type="ChEBI" id="CHEBI:17544"/>
        <dbReference type="ChEBI" id="CHEBI:29985"/>
        <dbReference type="ChEBI" id="CHEBI:30616"/>
        <dbReference type="ChEBI" id="CHEBI:43474"/>
        <dbReference type="ChEBI" id="CHEBI:58228"/>
        <dbReference type="ChEBI" id="CHEBI:58359"/>
        <dbReference type="ChEBI" id="CHEBI:456216"/>
        <dbReference type="EC" id="6.3.5.5"/>
    </reaction>
</comment>
<dbReference type="PANTHER" id="PTHR11405:SF53">
    <property type="entry name" value="CARBAMOYL-PHOSPHATE SYNTHASE [AMMONIA], MITOCHONDRIAL"/>
    <property type="match status" value="1"/>
</dbReference>
<dbReference type="PRINTS" id="PR00098">
    <property type="entry name" value="CPSASE"/>
</dbReference>
<keyword evidence="11" id="KW-0460">Magnesium</keyword>
<feature type="domain" description="ATP-grasp" evidence="17">
    <location>
        <begin position="133"/>
        <end position="327"/>
    </location>
</feature>
<feature type="binding site" evidence="16">
    <location>
        <position position="783"/>
    </location>
    <ligand>
        <name>ATP</name>
        <dbReference type="ChEBI" id="CHEBI:30616"/>
        <label>2</label>
    </ligand>
</feature>
<feature type="binding site" evidence="16">
    <location>
        <position position="298"/>
    </location>
    <ligand>
        <name>Mg(2+)</name>
        <dbReference type="ChEBI" id="CHEBI:18420"/>
        <label>2</label>
    </ligand>
</feature>
<gene>
    <name evidence="16" type="primary">carB</name>
    <name evidence="19" type="ORF">SAMN05444487_103165</name>
</gene>
<evidence type="ECO:0000256" key="16">
    <source>
        <dbReference type="HAMAP-Rule" id="MF_01210"/>
    </source>
</evidence>
<dbReference type="STRING" id="1048340.SAMN05444487_103165"/>
<comment type="subunit">
    <text evidence="16">Composed of two chains; the small (or glutamine) chain promotes the hydrolysis of glutamine to ammonia, which is used by the large (or ammonia) chain to synthesize carbamoyl phosphate. Tetramer of heterodimers (alpha,beta)4.</text>
</comment>
<evidence type="ECO:0000256" key="10">
    <source>
        <dbReference type="ARBA" id="ARBA00022840"/>
    </source>
</evidence>
<feature type="region of interest" description="Carboxyphosphate synthetic domain" evidence="16">
    <location>
        <begin position="1"/>
        <end position="401"/>
    </location>
</feature>
<evidence type="ECO:0000313" key="20">
    <source>
        <dbReference type="Proteomes" id="UP000198534"/>
    </source>
</evidence>